<proteinExistence type="predicted"/>
<feature type="region of interest" description="Disordered" evidence="2">
    <location>
        <begin position="362"/>
        <end position="402"/>
    </location>
</feature>
<feature type="compositionally biased region" description="Polar residues" evidence="2">
    <location>
        <begin position="614"/>
        <end position="624"/>
    </location>
</feature>
<dbReference type="InterPro" id="IPR000198">
    <property type="entry name" value="RhoGAP_dom"/>
</dbReference>
<dbReference type="Pfam" id="PF17820">
    <property type="entry name" value="PDZ_6"/>
    <property type="match status" value="1"/>
</dbReference>
<dbReference type="Gene3D" id="2.30.29.30">
    <property type="entry name" value="Pleckstrin-homology domain (PH domain)/Phosphotyrosine-binding domain (PTB)"/>
    <property type="match status" value="1"/>
</dbReference>
<dbReference type="Pfam" id="PF00620">
    <property type="entry name" value="RhoGAP"/>
    <property type="match status" value="1"/>
</dbReference>
<feature type="compositionally biased region" description="Basic and acidic residues" evidence="2">
    <location>
        <begin position="2051"/>
        <end position="2062"/>
    </location>
</feature>
<feature type="region of interest" description="Disordered" evidence="2">
    <location>
        <begin position="955"/>
        <end position="1067"/>
    </location>
</feature>
<feature type="region of interest" description="Disordered" evidence="2">
    <location>
        <begin position="459"/>
        <end position="530"/>
    </location>
</feature>
<dbReference type="GO" id="GO:0005543">
    <property type="term" value="F:phospholipid binding"/>
    <property type="evidence" value="ECO:0007669"/>
    <property type="project" value="InterPro"/>
</dbReference>
<feature type="region of interest" description="Disordered" evidence="2">
    <location>
        <begin position="597"/>
        <end position="642"/>
    </location>
</feature>
<dbReference type="InterPro" id="IPR011993">
    <property type="entry name" value="PH-like_dom_sf"/>
</dbReference>
<dbReference type="InterPro" id="IPR008936">
    <property type="entry name" value="Rho_GTPase_activation_prot"/>
</dbReference>
<dbReference type="CTD" id="33048"/>
<feature type="region of interest" description="Disordered" evidence="2">
    <location>
        <begin position="2144"/>
        <end position="2163"/>
    </location>
</feature>
<feature type="compositionally biased region" description="Basic and acidic residues" evidence="2">
    <location>
        <begin position="1933"/>
        <end position="1950"/>
    </location>
</feature>
<dbReference type="CDD" id="cd01253">
    <property type="entry name" value="PH_ARHGAP21-like"/>
    <property type="match status" value="1"/>
</dbReference>
<evidence type="ECO:0000313" key="6">
    <source>
        <dbReference type="Proteomes" id="UP000694920"/>
    </source>
</evidence>
<feature type="compositionally biased region" description="Low complexity" evidence="2">
    <location>
        <begin position="1912"/>
        <end position="1925"/>
    </location>
</feature>
<evidence type="ECO:0000256" key="2">
    <source>
        <dbReference type="SAM" id="MobiDB-lite"/>
    </source>
</evidence>
<dbReference type="SUPFAM" id="SSF50156">
    <property type="entry name" value="PDZ domain-like"/>
    <property type="match status" value="1"/>
</dbReference>
<feature type="region of interest" description="Disordered" evidence="2">
    <location>
        <begin position="1386"/>
        <end position="1463"/>
    </location>
</feature>
<feature type="compositionally biased region" description="Polar residues" evidence="2">
    <location>
        <begin position="961"/>
        <end position="991"/>
    </location>
</feature>
<dbReference type="SMART" id="SM00228">
    <property type="entry name" value="PDZ"/>
    <property type="match status" value="1"/>
</dbReference>
<feature type="compositionally biased region" description="Polar residues" evidence="2">
    <location>
        <begin position="1005"/>
        <end position="1027"/>
    </location>
</feature>
<feature type="region of interest" description="Disordered" evidence="2">
    <location>
        <begin position="1799"/>
        <end position="1818"/>
    </location>
</feature>
<feature type="domain" description="PH" evidence="3">
    <location>
        <begin position="843"/>
        <end position="953"/>
    </location>
</feature>
<feature type="compositionally biased region" description="Basic and acidic residues" evidence="2">
    <location>
        <begin position="1966"/>
        <end position="1984"/>
    </location>
</feature>
<dbReference type="PRINTS" id="PR00683">
    <property type="entry name" value="SPECTRINPH"/>
</dbReference>
<feature type="compositionally biased region" description="Basic and acidic residues" evidence="2">
    <location>
        <begin position="1569"/>
        <end position="1581"/>
    </location>
</feature>
<evidence type="ECO:0000259" key="4">
    <source>
        <dbReference type="PROSITE" id="PS50106"/>
    </source>
</evidence>
<organism evidence="6 7">
    <name type="scientific">Cephus cinctus</name>
    <name type="common">Wheat stem sawfly</name>
    <dbReference type="NCBI Taxonomy" id="211228"/>
    <lineage>
        <taxon>Eukaryota</taxon>
        <taxon>Metazoa</taxon>
        <taxon>Ecdysozoa</taxon>
        <taxon>Arthropoda</taxon>
        <taxon>Hexapoda</taxon>
        <taxon>Insecta</taxon>
        <taxon>Pterygota</taxon>
        <taxon>Neoptera</taxon>
        <taxon>Endopterygota</taxon>
        <taxon>Hymenoptera</taxon>
        <taxon>Cephoidea</taxon>
        <taxon>Cephidae</taxon>
        <taxon>Cephus</taxon>
    </lineage>
</organism>
<feature type="compositionally biased region" description="Polar residues" evidence="2">
    <location>
        <begin position="517"/>
        <end position="526"/>
    </location>
</feature>
<dbReference type="Gene3D" id="1.10.555.10">
    <property type="entry name" value="Rho GTPase activation protein"/>
    <property type="match status" value="1"/>
</dbReference>
<feature type="compositionally biased region" description="Low complexity" evidence="2">
    <location>
        <begin position="1389"/>
        <end position="1400"/>
    </location>
</feature>
<sequence>MADDRTTPQGIVASVHALGHASPPPPAPSSAGTKEGTPPRGPRTLLLRRSENGFGFTLRHFIVYPPESCCMLPGHERTRIDEPMDTIFVKQVRAKSPAAEAGLRTGDRVVSVDGAPTRGEQYASVVQRIQQAGPWLRLLVVSKEDDILQRYFGDTAHNPETNQRPRLRSPERTSQKQRRSSSMIPGPSPRSRQSWVCSTSGSENQVTGTESYKQREDVCKDPKMIVSSQRRPLEAHNQDSATLYEKAERNQQRRQQKDLLNATPQPYRPPPDSRFDLYDRTRPESIYSRPSTEQLYDRIKDPIYERVKPDSSNFGKSLDRYPMSRAEPQVPIYRPGRRIVARRASEGSGIVNDIDISGPFGSADALKQSSNPGSRLSMDSSPASKESLSSYDSNSTLTGNECSDDSVIMTRLRKSFEQKEEFLRRPSHPIGWLSPEESARSTAHVQPLIQREFYARPQKLQRQVWPPSEQQQQQHSATLPRQQSPSRSSMERASKSGGKPSNQNVQRVKTDMDSESEYTGNRSSPNELPPSAEEIQAVRDHFYSSLYDCNGQFVKENHFKYGSSTPQFRPANNAPQRNSTSNKAFVTTLSRIHENVTTGQHNQDQHHQSQQAQDLRNGTASLPSSPGPDKKSGEKFPVPPQGLQIVSRRAKQFESGRLLSDDDEPTSDRTSLYKSELSRLSSKRSVPNVAVRKREFESKAECQEPRRIANHRESKSLDAAPASSSASNGVVLRRQKNAQISDEDRATRRVSYLKATWGERMHVDSDLELSDTEPVHALRSAHRRWRPPLFPSDITPLRRIFEDVTQAASLHRHSHRNSIPGTHGLPCSGGNGSDVVTSKDAEPVEREGSLHVKFTVLDGKRSTDRSWKQVWGVLRGPILHFYKDRHSQSPSTTSDGEAGQNVDVRCSLVDIADDYTKRKHVLRVANPTAEVLLQAEDAASMALWLRALHKHAAAEKPTDIEASTSKQQAVPQTPGPTSTSTAAGQPASQRLSPLPSHKGIRKLTSFRNRSPTGQSPANKTRKPSQTVEPIPSPKTKTWKGRVAKQFRKMHGQAGSPSSPTTQLPPEGATFKIPLEMCPPSSFSEFVPLIVEMCTSIVEARGLEVIGIYRVPGNTAAISQLTESVNKGFENINLQDPRWSDVNVISSLLKSFFRQLPDSLLTADLYPMFIDADKIEDPQRRMATIRKLLRDLPEHHFQTLKYLMFHLKRVVEHSEVNKMEAKNLAIVFGPTLVRASGSRDNMVTMVTDMSHQCRIVESLLNNVDWFFSEEDLDDLSRLSVNLSLPADGNEVEPTSNTNHSLLLNNIQKVEGMRDMVSARDIVSSIISAANRKMQRRRKGHDEPDNDEIDEDKSKSKHSDTGSMAAARQSMALNERQCSVSEIVLMHESKSQQSNQQTSGSGDRSDRSDLSISSAGNYVSPSNGSSSRSKYSTSQSSQSVVVAPSSPESSTHLGNEMGSSNLDSISTISNISNDTKQSNDEVAIRSYAGLSATTQERIRRFEQETKAMLQRDQHRQRREAEKREEEKKRIDMEWQLAKREMENDDILDSIADTTVTPSFFSERLSNLNERLADRSHEPTQDRHARSRSTTRIAPISVAVQKKPTAQQKAQASTQLSNILGEKMNNGIIKKFKTDKEPSLESASLSGARYGSLDSLHEVHAHPHASPSPSRQQRGVPGDISDDAGSCFLHWTQKILTINKKLSRHTATPGFWCYISSHLHGAAGASGTSPKAPTPSPPPTATGPSRSGTSSSSSTSQPTEPGPSGSGAVATSKTLNKFLRGSDLLTSLTSTFDRKWKSLVNPNSQLTSSSESATPRVPDAKTDHDETLLVTVDDQPEPRHFADLYRDPSLHRSAVDTNRIVPRLKDNAPEKDTDCTVVEGTGVGLKTDRARTVTVSSSSTPDNDRNVIRQKDAKSTGSATTSFSGTGADRSTFLDATEKDESDGTKRFESLEKDQDDSATVVSCVSTRTDAESREEKRTGDDGKNSPEVESTSYSNKLEKFESLSQGNPESRSRLKRSESLNKRTESAASKLKRSESLNKHSDRLASPTNGKLKRSESLNKHSERSVSPNSKLKRSESLTKTEKTECNISKRRQSVRKESATKLKRKNGMPERSIKRRHTVGGTKDFDKVHWLDNKLQAEAAERVIKNDNKPKKSQLRTSSPDLSSNRVNVADTSFLIEVSFRGPSNVVFNVTNAQPQSLPDDNLASKVFKVPLESHV</sequence>
<feature type="compositionally biased region" description="Low complexity" evidence="2">
    <location>
        <begin position="717"/>
        <end position="727"/>
    </location>
</feature>
<dbReference type="Pfam" id="PF15410">
    <property type="entry name" value="PH_9"/>
    <property type="match status" value="1"/>
</dbReference>
<feature type="region of interest" description="Disordered" evidence="2">
    <location>
        <begin position="654"/>
        <end position="745"/>
    </location>
</feature>
<dbReference type="SUPFAM" id="SSF50729">
    <property type="entry name" value="PH domain-like"/>
    <property type="match status" value="1"/>
</dbReference>
<feature type="compositionally biased region" description="Basic and acidic residues" evidence="2">
    <location>
        <begin position="212"/>
        <end position="223"/>
    </location>
</feature>
<evidence type="ECO:0000313" key="7">
    <source>
        <dbReference type="RefSeq" id="XP_015605358.1"/>
    </source>
</evidence>
<name>A0AAJ7FS02_CEPCN</name>
<feature type="compositionally biased region" description="Low complexity" evidence="2">
    <location>
        <begin position="1739"/>
        <end position="1764"/>
    </location>
</feature>
<dbReference type="Gene3D" id="2.30.42.10">
    <property type="match status" value="1"/>
</dbReference>
<feature type="region of interest" description="Disordered" evidence="2">
    <location>
        <begin position="152"/>
        <end position="278"/>
    </location>
</feature>
<dbReference type="InterPro" id="IPR001849">
    <property type="entry name" value="PH_domain"/>
</dbReference>
<dbReference type="PANTHER" id="PTHR23175:SF23">
    <property type="entry name" value="PDZ DOMAIN-CONTAINING PROTEIN"/>
    <property type="match status" value="1"/>
</dbReference>
<dbReference type="PROSITE" id="PS50106">
    <property type="entry name" value="PDZ"/>
    <property type="match status" value="1"/>
</dbReference>
<feature type="domain" description="PDZ" evidence="4">
    <location>
        <begin position="44"/>
        <end position="144"/>
    </location>
</feature>
<feature type="compositionally biased region" description="Polar residues" evidence="2">
    <location>
        <begin position="475"/>
        <end position="488"/>
    </location>
</feature>
<feature type="compositionally biased region" description="Polar residues" evidence="2">
    <location>
        <begin position="1054"/>
        <end position="1063"/>
    </location>
</feature>
<dbReference type="InterPro" id="IPR001478">
    <property type="entry name" value="PDZ"/>
</dbReference>
<feature type="compositionally biased region" description="Polar residues" evidence="2">
    <location>
        <begin position="367"/>
        <end position="401"/>
    </location>
</feature>
<dbReference type="InterPro" id="IPR041681">
    <property type="entry name" value="PH_9"/>
</dbReference>
<dbReference type="FunFam" id="1.10.555.10:FF:000058">
    <property type="entry name" value="GTPase-activating protein pac-1"/>
    <property type="match status" value="1"/>
</dbReference>
<feature type="compositionally biased region" description="Polar residues" evidence="2">
    <location>
        <begin position="1955"/>
        <end position="1965"/>
    </location>
</feature>
<feature type="compositionally biased region" description="Basic and acidic residues" evidence="2">
    <location>
        <begin position="2030"/>
        <end position="2041"/>
    </location>
</feature>
<feature type="compositionally biased region" description="Basic and acidic residues" evidence="2">
    <location>
        <begin position="692"/>
        <end position="716"/>
    </location>
</feature>
<feature type="region of interest" description="Disordered" evidence="2">
    <location>
        <begin position="814"/>
        <end position="835"/>
    </location>
</feature>
<gene>
    <name evidence="7" type="primary">LOC107272586</name>
</gene>
<dbReference type="GO" id="GO:0005096">
    <property type="term" value="F:GTPase activator activity"/>
    <property type="evidence" value="ECO:0007669"/>
    <property type="project" value="UniProtKB-KW"/>
</dbReference>
<accession>A0AAJ7FS02</accession>
<feature type="region of interest" description="Disordered" evidence="2">
    <location>
        <begin position="1657"/>
        <end position="1677"/>
    </location>
</feature>
<feature type="region of interest" description="Disordered" evidence="2">
    <location>
        <begin position="1720"/>
        <end position="1767"/>
    </location>
</feature>
<feature type="region of interest" description="Disordered" evidence="2">
    <location>
        <begin position="1330"/>
        <end position="1370"/>
    </location>
</feature>
<feature type="region of interest" description="Disordered" evidence="2">
    <location>
        <begin position="1569"/>
        <end position="1588"/>
    </location>
</feature>
<keyword evidence="1" id="KW-0343">GTPase activation</keyword>
<dbReference type="PROSITE" id="PS50003">
    <property type="entry name" value="PH_DOMAIN"/>
    <property type="match status" value="1"/>
</dbReference>
<dbReference type="InterPro" id="IPR036034">
    <property type="entry name" value="PDZ_sf"/>
</dbReference>
<dbReference type="GeneID" id="107272586"/>
<feature type="compositionally biased region" description="Basic and acidic residues" evidence="2">
    <location>
        <begin position="245"/>
        <end position="257"/>
    </location>
</feature>
<feature type="compositionally biased region" description="Polar residues" evidence="2">
    <location>
        <begin position="2154"/>
        <end position="2163"/>
    </location>
</feature>
<dbReference type="SUPFAM" id="SSF48350">
    <property type="entry name" value="GTPase activation domain, GAP"/>
    <property type="match status" value="1"/>
</dbReference>
<feature type="compositionally biased region" description="Polar residues" evidence="2">
    <location>
        <begin position="1799"/>
        <end position="1810"/>
    </location>
</feature>
<dbReference type="RefSeq" id="XP_015605358.1">
    <property type="nucleotide sequence ID" value="XM_015749872.2"/>
</dbReference>
<dbReference type="GO" id="GO:0007165">
    <property type="term" value="P:signal transduction"/>
    <property type="evidence" value="ECO:0007669"/>
    <property type="project" value="InterPro"/>
</dbReference>
<dbReference type="InterPro" id="IPR041489">
    <property type="entry name" value="PDZ_6"/>
</dbReference>
<feature type="compositionally biased region" description="Basic and acidic residues" evidence="2">
    <location>
        <begin position="2071"/>
        <end position="2083"/>
    </location>
</feature>
<keyword evidence="6" id="KW-1185">Reference proteome</keyword>
<reference evidence="7" key="1">
    <citation type="submission" date="2025-08" db="UniProtKB">
        <authorList>
            <consortium name="RefSeq"/>
        </authorList>
    </citation>
    <scope>IDENTIFICATION</scope>
</reference>
<dbReference type="SMART" id="SM00324">
    <property type="entry name" value="RhoGAP"/>
    <property type="match status" value="1"/>
</dbReference>
<feature type="compositionally biased region" description="Basic and acidic residues" evidence="2">
    <location>
        <begin position="2008"/>
        <end position="2023"/>
    </location>
</feature>
<feature type="region of interest" description="Disordered" evidence="2">
    <location>
        <begin position="1"/>
        <end position="43"/>
    </location>
</feature>
<dbReference type="InterPro" id="IPR001605">
    <property type="entry name" value="PH_dom-spectrin-type"/>
</dbReference>
<evidence type="ECO:0000256" key="1">
    <source>
        <dbReference type="ARBA" id="ARBA00022468"/>
    </source>
</evidence>
<feature type="compositionally biased region" description="Low complexity" evidence="2">
    <location>
        <begin position="1408"/>
        <end position="1448"/>
    </location>
</feature>
<feature type="compositionally biased region" description="Polar residues" evidence="2">
    <location>
        <begin position="190"/>
        <end position="211"/>
    </location>
</feature>
<feature type="compositionally biased region" description="Basic and acidic residues" evidence="2">
    <location>
        <begin position="1899"/>
        <end position="1911"/>
    </location>
</feature>
<evidence type="ECO:0000259" key="3">
    <source>
        <dbReference type="PROSITE" id="PS50003"/>
    </source>
</evidence>
<dbReference type="SMART" id="SM00233">
    <property type="entry name" value="PH"/>
    <property type="match status" value="1"/>
</dbReference>
<feature type="compositionally biased region" description="Pro residues" evidence="2">
    <location>
        <begin position="1729"/>
        <end position="1738"/>
    </location>
</feature>
<feature type="domain" description="Rho-GAP" evidence="5">
    <location>
        <begin position="1080"/>
        <end position="1266"/>
    </location>
</feature>
<dbReference type="PROSITE" id="PS50238">
    <property type="entry name" value="RHOGAP"/>
    <property type="match status" value="1"/>
</dbReference>
<protein>
    <submittedName>
        <fullName evidence="7">Uncharacterized protein LOC107272586 isoform X13</fullName>
    </submittedName>
</protein>
<evidence type="ECO:0000259" key="5">
    <source>
        <dbReference type="PROSITE" id="PS50238"/>
    </source>
</evidence>
<feature type="compositionally biased region" description="Basic residues" evidence="2">
    <location>
        <begin position="1036"/>
        <end position="1050"/>
    </location>
</feature>
<dbReference type="PANTHER" id="PTHR23175">
    <property type="entry name" value="PDZ DOMAIN-CONTAINING PROTEIN"/>
    <property type="match status" value="1"/>
</dbReference>
<feature type="compositionally biased region" description="Low complexity" evidence="2">
    <location>
        <begin position="672"/>
        <end position="685"/>
    </location>
</feature>
<feature type="region of interest" description="Disordered" evidence="2">
    <location>
        <begin position="1887"/>
        <end position="2120"/>
    </location>
</feature>
<dbReference type="Proteomes" id="UP000694920">
    <property type="component" value="Unplaced"/>
</dbReference>